<reference evidence="1" key="2">
    <citation type="submission" date="2021-02" db="EMBL/GenBank/DDBJ databases">
        <authorList>
            <person name="Kimball J.A."/>
            <person name="Haas M.W."/>
            <person name="Macchietto M."/>
            <person name="Kono T."/>
            <person name="Duquette J."/>
            <person name="Shao M."/>
        </authorList>
    </citation>
    <scope>NUCLEOTIDE SEQUENCE</scope>
    <source>
        <tissue evidence="1">Fresh leaf tissue</tissue>
    </source>
</reference>
<sequence>MHAACMLYLYVHQFIRELRGSETLVTGIAGTTGATFGQGDVLREPKAKLALGIHRLVFVRAVPAAGLNTRDYAELDLQPRLAAGRRRLLQLPPREAGRLLRRPNEGSTAS</sequence>
<comment type="caution">
    <text evidence="1">The sequence shown here is derived from an EMBL/GenBank/DDBJ whole genome shotgun (WGS) entry which is preliminary data.</text>
</comment>
<dbReference type="EMBL" id="JAAALK010000080">
    <property type="protein sequence ID" value="KAG8093900.1"/>
    <property type="molecule type" value="Genomic_DNA"/>
</dbReference>
<gene>
    <name evidence="1" type="ORF">GUJ93_ZPchr0012g20157</name>
</gene>
<name>A0A8J5WMA8_ZIZPA</name>
<organism evidence="1 2">
    <name type="scientific">Zizania palustris</name>
    <name type="common">Northern wild rice</name>
    <dbReference type="NCBI Taxonomy" id="103762"/>
    <lineage>
        <taxon>Eukaryota</taxon>
        <taxon>Viridiplantae</taxon>
        <taxon>Streptophyta</taxon>
        <taxon>Embryophyta</taxon>
        <taxon>Tracheophyta</taxon>
        <taxon>Spermatophyta</taxon>
        <taxon>Magnoliopsida</taxon>
        <taxon>Liliopsida</taxon>
        <taxon>Poales</taxon>
        <taxon>Poaceae</taxon>
        <taxon>BOP clade</taxon>
        <taxon>Oryzoideae</taxon>
        <taxon>Oryzeae</taxon>
        <taxon>Zizaniinae</taxon>
        <taxon>Zizania</taxon>
    </lineage>
</organism>
<evidence type="ECO:0000313" key="1">
    <source>
        <dbReference type="EMBL" id="KAG8093900.1"/>
    </source>
</evidence>
<protein>
    <submittedName>
        <fullName evidence="1">Uncharacterized protein</fullName>
    </submittedName>
</protein>
<accession>A0A8J5WMA8</accession>
<proteinExistence type="predicted"/>
<dbReference type="AlphaFoldDB" id="A0A8J5WMA8"/>
<keyword evidence="2" id="KW-1185">Reference proteome</keyword>
<dbReference type="Proteomes" id="UP000729402">
    <property type="component" value="Unassembled WGS sequence"/>
</dbReference>
<evidence type="ECO:0000313" key="2">
    <source>
        <dbReference type="Proteomes" id="UP000729402"/>
    </source>
</evidence>
<reference evidence="1" key="1">
    <citation type="journal article" date="2021" name="bioRxiv">
        <title>Whole Genome Assembly and Annotation of Northern Wild Rice, Zizania palustris L., Supports a Whole Genome Duplication in the Zizania Genus.</title>
        <authorList>
            <person name="Haas M."/>
            <person name="Kono T."/>
            <person name="Macchietto M."/>
            <person name="Millas R."/>
            <person name="McGilp L."/>
            <person name="Shao M."/>
            <person name="Duquette J."/>
            <person name="Hirsch C.N."/>
            <person name="Kimball J."/>
        </authorList>
    </citation>
    <scope>NUCLEOTIDE SEQUENCE</scope>
    <source>
        <tissue evidence="1">Fresh leaf tissue</tissue>
    </source>
</reference>